<gene>
    <name evidence="3" type="ORF">MM415A00356_0008</name>
    <name evidence="2" type="ORF">TM448A01405_0016</name>
    <name evidence="4" type="ORF">TM448B01815_0004</name>
</gene>
<sequence>MAWTAPRTWVVGELVTAAIMNTYIRDNQDYIKTEIDKLDDVSYVDQTGARALNTNYQNGTKIRFMNVTLTNNLNDTNGYDAYGYVKSTSPADNEVCRHTAVNGSGIVYGMAISIFLIVPPLWYYRVTGVGDDTPTLLDWHEFDAH</sequence>
<dbReference type="AlphaFoldDB" id="A0A6H1ZQJ3"/>
<accession>A0A6H1ZQJ3</accession>
<dbReference type="EMBL" id="MT144143">
    <property type="protein sequence ID" value="QJA49577.1"/>
    <property type="molecule type" value="Genomic_DNA"/>
</dbReference>
<evidence type="ECO:0000313" key="2">
    <source>
        <dbReference type="EMBL" id="QJA49577.1"/>
    </source>
</evidence>
<organism evidence="2">
    <name type="scientific">viral metagenome</name>
    <dbReference type="NCBI Taxonomy" id="1070528"/>
    <lineage>
        <taxon>unclassified sequences</taxon>
        <taxon>metagenomes</taxon>
        <taxon>organismal metagenomes</taxon>
    </lineage>
</organism>
<dbReference type="EMBL" id="MT142498">
    <property type="protein sequence ID" value="QJA82859.1"/>
    <property type="molecule type" value="Genomic_DNA"/>
</dbReference>
<reference evidence="2" key="1">
    <citation type="submission" date="2020-03" db="EMBL/GenBank/DDBJ databases">
        <title>The deep terrestrial virosphere.</title>
        <authorList>
            <person name="Holmfeldt K."/>
            <person name="Nilsson E."/>
            <person name="Simone D."/>
            <person name="Lopez-Fernandez M."/>
            <person name="Wu X."/>
            <person name="de Brujin I."/>
            <person name="Lundin D."/>
            <person name="Andersson A."/>
            <person name="Bertilsson S."/>
            <person name="Dopson M."/>
        </authorList>
    </citation>
    <scope>NUCLEOTIDE SEQUENCE</scope>
    <source>
        <strain evidence="3">MM415A00356</strain>
        <strain evidence="2">TM448A01405</strain>
        <strain evidence="4">TM448B01815</strain>
    </source>
</reference>
<keyword evidence="1" id="KW-0472">Membrane</keyword>
<evidence type="ECO:0000313" key="4">
    <source>
        <dbReference type="EMBL" id="QJI00063.1"/>
    </source>
</evidence>
<name>A0A6H1ZQJ3_9ZZZZ</name>
<dbReference type="EMBL" id="MT144826">
    <property type="protein sequence ID" value="QJI00063.1"/>
    <property type="molecule type" value="Genomic_DNA"/>
</dbReference>
<proteinExistence type="predicted"/>
<evidence type="ECO:0000313" key="3">
    <source>
        <dbReference type="EMBL" id="QJA82859.1"/>
    </source>
</evidence>
<feature type="transmembrane region" description="Helical" evidence="1">
    <location>
        <begin position="106"/>
        <end position="124"/>
    </location>
</feature>
<keyword evidence="1" id="KW-0812">Transmembrane</keyword>
<keyword evidence="1" id="KW-1133">Transmembrane helix</keyword>
<protein>
    <submittedName>
        <fullName evidence="2">Uncharacterized protein</fullName>
    </submittedName>
</protein>
<evidence type="ECO:0000256" key="1">
    <source>
        <dbReference type="SAM" id="Phobius"/>
    </source>
</evidence>